<dbReference type="PROSITE" id="PS01009">
    <property type="entry name" value="CRISP_1"/>
    <property type="match status" value="1"/>
</dbReference>
<evidence type="ECO:0000313" key="3">
    <source>
        <dbReference type="EMBL" id="PIO52345.1"/>
    </source>
</evidence>
<dbReference type="Gene3D" id="3.40.33.10">
    <property type="entry name" value="CAP"/>
    <property type="match status" value="1"/>
</dbReference>
<sequence>MLVPITIFFLVLKPASGHAAAHCSFRNGMTDEIRQIFVDKHNEIRSIVARGLAKDKDGGNAPKAANMLKVSYDCEVEENMMEWLRQCKWAHSSYKDRKGWGQNLYMVDARNLNKTRMAEQSVEAWFSELANHGVPRDNKLTWKVFEHGVGHYSQLAWHNSNKIGCGVMWCEKMTFVGCEYNPTGNYLGALIYEIGEPCTKCNCKGCTCNKEEGLCVSP</sequence>
<evidence type="ECO:0000259" key="2">
    <source>
        <dbReference type="SMART" id="SM00198"/>
    </source>
</evidence>
<protein>
    <submittedName>
        <fullName evidence="3">SCP-like protein</fullName>
    </submittedName>
</protein>
<dbReference type="PRINTS" id="PR00838">
    <property type="entry name" value="V5ALLERGEN"/>
</dbReference>
<accession>A0A2G9T377</accession>
<dbReference type="OrthoDB" id="5874910at2759"/>
<dbReference type="GO" id="GO:0005576">
    <property type="term" value="C:extracellular region"/>
    <property type="evidence" value="ECO:0007669"/>
    <property type="project" value="InterPro"/>
</dbReference>
<dbReference type="Proteomes" id="UP000230423">
    <property type="component" value="Unassembled WGS sequence"/>
</dbReference>
<keyword evidence="4" id="KW-1185">Reference proteome</keyword>
<feature type="domain" description="SCP" evidence="2">
    <location>
        <begin position="32"/>
        <end position="188"/>
    </location>
</feature>
<organism evidence="3 4">
    <name type="scientific">Teladorsagia circumcincta</name>
    <name type="common">Brown stomach worm</name>
    <name type="synonym">Ostertagia circumcincta</name>
    <dbReference type="NCBI Taxonomy" id="45464"/>
    <lineage>
        <taxon>Eukaryota</taxon>
        <taxon>Metazoa</taxon>
        <taxon>Ecdysozoa</taxon>
        <taxon>Nematoda</taxon>
        <taxon>Chromadorea</taxon>
        <taxon>Rhabditida</taxon>
        <taxon>Rhabditina</taxon>
        <taxon>Rhabditomorpha</taxon>
        <taxon>Strongyloidea</taxon>
        <taxon>Trichostrongylidae</taxon>
        <taxon>Teladorsagia</taxon>
    </lineage>
</organism>
<dbReference type="PRINTS" id="PR00837">
    <property type="entry name" value="V5TPXLIKE"/>
</dbReference>
<dbReference type="Pfam" id="PF00188">
    <property type="entry name" value="CAP"/>
    <property type="match status" value="1"/>
</dbReference>
<evidence type="ECO:0000256" key="1">
    <source>
        <dbReference type="SAM" id="SignalP"/>
    </source>
</evidence>
<keyword evidence="1" id="KW-0732">Signal</keyword>
<proteinExistence type="predicted"/>
<name>A0A2G9T377_TELCI</name>
<dbReference type="SUPFAM" id="SSF55797">
    <property type="entry name" value="PR-1-like"/>
    <property type="match status" value="1"/>
</dbReference>
<feature type="chain" id="PRO_5013594139" evidence="1">
    <location>
        <begin position="20"/>
        <end position="218"/>
    </location>
</feature>
<dbReference type="InterPro" id="IPR035940">
    <property type="entry name" value="CAP_sf"/>
</dbReference>
<dbReference type="EMBL" id="KZ428236">
    <property type="protein sequence ID" value="PIO52345.1"/>
    <property type="molecule type" value="Genomic_DNA"/>
</dbReference>
<gene>
    <name evidence="3" type="ORF">TELCIR_26349</name>
</gene>
<dbReference type="AlphaFoldDB" id="A0A2G9T377"/>
<dbReference type="SMART" id="SM00198">
    <property type="entry name" value="SCP"/>
    <property type="match status" value="1"/>
</dbReference>
<reference evidence="3 4" key="1">
    <citation type="submission" date="2015-09" db="EMBL/GenBank/DDBJ databases">
        <title>Draft genome of the parasitic nematode Teladorsagia circumcincta isolate WARC Sus (inbred).</title>
        <authorList>
            <person name="Mitreva M."/>
        </authorList>
    </citation>
    <scope>NUCLEOTIDE SEQUENCE [LARGE SCALE GENOMIC DNA]</scope>
    <source>
        <strain evidence="3 4">S</strain>
    </source>
</reference>
<dbReference type="PANTHER" id="PTHR10334">
    <property type="entry name" value="CYSTEINE-RICH SECRETORY PROTEIN-RELATED"/>
    <property type="match status" value="1"/>
</dbReference>
<feature type="signal peptide" evidence="1">
    <location>
        <begin position="1"/>
        <end position="19"/>
    </location>
</feature>
<evidence type="ECO:0000313" key="4">
    <source>
        <dbReference type="Proteomes" id="UP000230423"/>
    </source>
</evidence>
<dbReference type="CDD" id="cd05380">
    <property type="entry name" value="CAP_euk"/>
    <property type="match status" value="1"/>
</dbReference>
<dbReference type="InterPro" id="IPR002413">
    <property type="entry name" value="V5_allergen-like"/>
</dbReference>
<dbReference type="InterPro" id="IPR018244">
    <property type="entry name" value="Allrgn_V5/Tpx1_CS"/>
</dbReference>
<dbReference type="InterPro" id="IPR001283">
    <property type="entry name" value="CRISP-related"/>
</dbReference>
<dbReference type="InterPro" id="IPR014044">
    <property type="entry name" value="CAP_dom"/>
</dbReference>